<dbReference type="Proteomes" id="UP000593573">
    <property type="component" value="Unassembled WGS sequence"/>
</dbReference>
<organism evidence="1 2">
    <name type="scientific">Gossypium klotzschianum</name>
    <dbReference type="NCBI Taxonomy" id="34286"/>
    <lineage>
        <taxon>Eukaryota</taxon>
        <taxon>Viridiplantae</taxon>
        <taxon>Streptophyta</taxon>
        <taxon>Embryophyta</taxon>
        <taxon>Tracheophyta</taxon>
        <taxon>Spermatophyta</taxon>
        <taxon>Magnoliopsida</taxon>
        <taxon>eudicotyledons</taxon>
        <taxon>Gunneridae</taxon>
        <taxon>Pentapetalae</taxon>
        <taxon>rosids</taxon>
        <taxon>malvids</taxon>
        <taxon>Malvales</taxon>
        <taxon>Malvaceae</taxon>
        <taxon>Malvoideae</taxon>
        <taxon>Gossypium</taxon>
    </lineage>
</organism>
<evidence type="ECO:0000313" key="1">
    <source>
        <dbReference type="EMBL" id="MBA0645732.1"/>
    </source>
</evidence>
<keyword evidence="2" id="KW-1185">Reference proteome</keyword>
<accession>A0A7J8U5G2</accession>
<dbReference type="AlphaFoldDB" id="A0A7J8U5G2"/>
<sequence>MCLLFFFLALFLCNLLPLLAGSCGLAQIA</sequence>
<dbReference type="EMBL" id="JABFAB010000004">
    <property type="protein sequence ID" value="MBA0645732.1"/>
    <property type="molecule type" value="Genomic_DNA"/>
</dbReference>
<evidence type="ECO:0000313" key="2">
    <source>
        <dbReference type="Proteomes" id="UP000593573"/>
    </source>
</evidence>
<name>A0A7J8U5G2_9ROSI</name>
<comment type="caution">
    <text evidence="1">The sequence shown here is derived from an EMBL/GenBank/DDBJ whole genome shotgun (WGS) entry which is preliminary data.</text>
</comment>
<proteinExistence type="predicted"/>
<reference evidence="1 2" key="1">
    <citation type="journal article" date="2019" name="Genome Biol. Evol.">
        <title>Insights into the evolution of the New World diploid cottons (Gossypium, subgenus Houzingenia) based on genome sequencing.</title>
        <authorList>
            <person name="Grover C.E."/>
            <person name="Arick M.A. 2nd"/>
            <person name="Thrash A."/>
            <person name="Conover J.L."/>
            <person name="Sanders W.S."/>
            <person name="Peterson D.G."/>
            <person name="Frelichowski J.E."/>
            <person name="Scheffler J.A."/>
            <person name="Scheffler B.E."/>
            <person name="Wendel J.F."/>
        </authorList>
    </citation>
    <scope>NUCLEOTIDE SEQUENCE [LARGE SCALE GENOMIC DNA]</scope>
    <source>
        <strain evidence="1">57</strain>
        <tissue evidence="1">Leaf</tissue>
    </source>
</reference>
<protein>
    <submittedName>
        <fullName evidence="1">Uncharacterized protein</fullName>
    </submittedName>
</protein>
<gene>
    <name evidence="1" type="ORF">Goklo_013793</name>
</gene>